<dbReference type="EMBL" id="JAUOPB010000005">
    <property type="protein sequence ID" value="MDO6422417.1"/>
    <property type="molecule type" value="Genomic_DNA"/>
</dbReference>
<dbReference type="RefSeq" id="WP_303492421.1">
    <property type="nucleotide sequence ID" value="NZ_JAUOPB010000005.1"/>
</dbReference>
<evidence type="ECO:0000313" key="1">
    <source>
        <dbReference type="EMBL" id="MDO6422417.1"/>
    </source>
</evidence>
<dbReference type="Proteomes" id="UP001169760">
    <property type="component" value="Unassembled WGS sequence"/>
</dbReference>
<comment type="caution">
    <text evidence="1">The sequence shown here is derived from an EMBL/GenBank/DDBJ whole genome shotgun (WGS) entry which is preliminary data.</text>
</comment>
<dbReference type="AlphaFoldDB" id="A0AAW7X4E4"/>
<accession>A0AAW7X4E4</accession>
<reference evidence="1" key="1">
    <citation type="submission" date="2023-07" db="EMBL/GenBank/DDBJ databases">
        <title>Genome content predicts the carbon catabolic preferences of heterotrophic bacteria.</title>
        <authorList>
            <person name="Gralka M."/>
        </authorList>
    </citation>
    <scope>NUCLEOTIDE SEQUENCE</scope>
    <source>
        <strain evidence="1">I3M17_2</strain>
    </source>
</reference>
<sequence length="242" mass="26955">MSSHVILNNVTHKDLKINTQRSASLGDAVASVLTFPFEFRNILSHYPICFKKDEQSGEFYAAALMGFEEKENLFLTESGWQASYIPLVIEREPFLIGFQASEQGGEPGRIIHVNMESPRISTTQGETVFLPMGGNTPYLERIGAILEAIYQGQKGSKLFFEELIKHDLLEAFELSVTLNDGSENKLVGFYTVHEERLENLAGAALEALSRSGTLQHAYMALASLSNFSVLIHRKNRRLAAAK</sequence>
<proteinExistence type="predicted"/>
<name>A0AAW7X4E4_9GAMM</name>
<gene>
    <name evidence="1" type="ORF">Q4521_08020</name>
</gene>
<evidence type="ECO:0000313" key="2">
    <source>
        <dbReference type="Proteomes" id="UP001169760"/>
    </source>
</evidence>
<dbReference type="Pfam" id="PF07277">
    <property type="entry name" value="SapC"/>
    <property type="match status" value="1"/>
</dbReference>
<organism evidence="1 2">
    <name type="scientific">Saccharophagus degradans</name>
    <dbReference type="NCBI Taxonomy" id="86304"/>
    <lineage>
        <taxon>Bacteria</taxon>
        <taxon>Pseudomonadati</taxon>
        <taxon>Pseudomonadota</taxon>
        <taxon>Gammaproteobacteria</taxon>
        <taxon>Cellvibrionales</taxon>
        <taxon>Cellvibrionaceae</taxon>
        <taxon>Saccharophagus</taxon>
    </lineage>
</organism>
<dbReference type="InterPro" id="IPR010836">
    <property type="entry name" value="SapC"/>
</dbReference>
<protein>
    <submittedName>
        <fullName evidence="1">SapC family protein</fullName>
    </submittedName>
</protein>